<dbReference type="AlphaFoldDB" id="A0A919P8H2"/>
<evidence type="ECO:0000313" key="3">
    <source>
        <dbReference type="EMBL" id="GIG23209.1"/>
    </source>
</evidence>
<dbReference type="InterPro" id="IPR023393">
    <property type="entry name" value="START-like_dom_sf"/>
</dbReference>
<dbReference type="CDD" id="cd07814">
    <property type="entry name" value="SRPBCC_CalC_Aha1-like"/>
    <property type="match status" value="1"/>
</dbReference>
<dbReference type="Gene3D" id="3.30.530.20">
    <property type="match status" value="1"/>
</dbReference>
<gene>
    <name evidence="3" type="ORF">Cch01nite_39330</name>
</gene>
<dbReference type="InterPro" id="IPR013538">
    <property type="entry name" value="ASHA1/2-like_C"/>
</dbReference>
<proteinExistence type="inferred from homology"/>
<feature type="domain" description="Activator of Hsp90 ATPase homologue 1/2-like C-terminal" evidence="2">
    <location>
        <begin position="14"/>
        <end position="111"/>
    </location>
</feature>
<dbReference type="EMBL" id="BONK01000017">
    <property type="protein sequence ID" value="GIG23209.1"/>
    <property type="molecule type" value="Genomic_DNA"/>
</dbReference>
<dbReference type="Proteomes" id="UP000632740">
    <property type="component" value="Unassembled WGS sequence"/>
</dbReference>
<organism evidence="3 4">
    <name type="scientific">Cellulomonas chitinilytica</name>
    <dbReference type="NCBI Taxonomy" id="398759"/>
    <lineage>
        <taxon>Bacteria</taxon>
        <taxon>Bacillati</taxon>
        <taxon>Actinomycetota</taxon>
        <taxon>Actinomycetes</taxon>
        <taxon>Micrococcales</taxon>
        <taxon>Cellulomonadaceae</taxon>
        <taxon>Cellulomonas</taxon>
    </lineage>
</organism>
<evidence type="ECO:0000313" key="4">
    <source>
        <dbReference type="Proteomes" id="UP000632740"/>
    </source>
</evidence>
<name>A0A919P8H2_9CELL</name>
<comment type="caution">
    <text evidence="3">The sequence shown here is derived from an EMBL/GenBank/DDBJ whole genome shotgun (WGS) entry which is preliminary data.</text>
</comment>
<reference evidence="3" key="1">
    <citation type="submission" date="2021-01" db="EMBL/GenBank/DDBJ databases">
        <title>Whole genome shotgun sequence of Cellulomonas chitinilytica NBRC 110799.</title>
        <authorList>
            <person name="Komaki H."/>
            <person name="Tamura T."/>
        </authorList>
    </citation>
    <scope>NUCLEOTIDE SEQUENCE</scope>
    <source>
        <strain evidence="3">NBRC 110799</strain>
    </source>
</reference>
<dbReference type="SUPFAM" id="SSF55961">
    <property type="entry name" value="Bet v1-like"/>
    <property type="match status" value="1"/>
</dbReference>
<sequence length="236" mass="26418">MAREFEIVREIDVDADPQAVWDAVTTANAAWLWPMDFEPRVGGAVSFGGTVVAWDPPHQVTGRHEGPDGWFNEVSEEITPLDGGRSRLRWTHTGVFAEDWDRQHEGAAQHTDFYLHTLTQYLAHFRDRTATYSSVDAPEASNNPGALEWLLNRLGLAGLGEGDVTVTTLVHRVERVDVDYVRPHFVGLRTDHSLIRLFGRNAFGSPVGVAIHDFAEGADAETTTARWTEWLEHVYS</sequence>
<dbReference type="Pfam" id="PF08327">
    <property type="entry name" value="AHSA1"/>
    <property type="match status" value="1"/>
</dbReference>
<comment type="similarity">
    <text evidence="1">Belongs to the AHA1 family.</text>
</comment>
<evidence type="ECO:0000259" key="2">
    <source>
        <dbReference type="Pfam" id="PF08327"/>
    </source>
</evidence>
<accession>A0A919P8H2</accession>
<evidence type="ECO:0000256" key="1">
    <source>
        <dbReference type="ARBA" id="ARBA00006817"/>
    </source>
</evidence>
<dbReference type="RefSeq" id="WP_203758221.1">
    <property type="nucleotide sequence ID" value="NZ_BONK01000017.1"/>
</dbReference>
<protein>
    <recommendedName>
        <fullName evidence="2">Activator of Hsp90 ATPase homologue 1/2-like C-terminal domain-containing protein</fullName>
    </recommendedName>
</protein>
<keyword evidence="4" id="KW-1185">Reference proteome</keyword>